<dbReference type="EMBL" id="UFRN01000002">
    <property type="protein sequence ID" value="SUT93704.1"/>
    <property type="molecule type" value="Genomic_DNA"/>
</dbReference>
<evidence type="ECO:0000259" key="5">
    <source>
        <dbReference type="PROSITE" id="PS50931"/>
    </source>
</evidence>
<evidence type="ECO:0000256" key="2">
    <source>
        <dbReference type="ARBA" id="ARBA00023015"/>
    </source>
</evidence>
<gene>
    <name evidence="6" type="primary">dmlR_5</name>
    <name evidence="6" type="ORF">NCTC4191_01322</name>
</gene>
<dbReference type="GO" id="GO:0006351">
    <property type="term" value="P:DNA-templated transcription"/>
    <property type="evidence" value="ECO:0007669"/>
    <property type="project" value="TreeGrafter"/>
</dbReference>
<dbReference type="RefSeq" id="WP_115590625.1">
    <property type="nucleotide sequence ID" value="NZ_LR134169.1"/>
</dbReference>
<dbReference type="Gene3D" id="3.40.190.290">
    <property type="match status" value="1"/>
</dbReference>
<keyword evidence="7" id="KW-1185">Reference proteome</keyword>
<dbReference type="InterPro" id="IPR036388">
    <property type="entry name" value="WH-like_DNA-bd_sf"/>
</dbReference>
<dbReference type="Proteomes" id="UP000254253">
    <property type="component" value="Unassembled WGS sequence"/>
</dbReference>
<dbReference type="Gene3D" id="1.10.10.10">
    <property type="entry name" value="Winged helix-like DNA-binding domain superfamily/Winged helix DNA-binding domain"/>
    <property type="match status" value="1"/>
</dbReference>
<name>A0A380TYG4_ACTLI</name>
<proteinExistence type="inferred from homology"/>
<dbReference type="InterPro" id="IPR036390">
    <property type="entry name" value="WH_DNA-bd_sf"/>
</dbReference>
<dbReference type="GO" id="GO:0003700">
    <property type="term" value="F:DNA-binding transcription factor activity"/>
    <property type="evidence" value="ECO:0007669"/>
    <property type="project" value="InterPro"/>
</dbReference>
<sequence>MDTLKAMLIFNLVLEKGSMSAAAKELGITSSAVSQHIQLLEQHHHIKLLNRTTRKISPTAAGKLLWQGAKKISQTLAETQEALADLQTELTGSVIISLPTGFIDSQAVKRFLTEVKLQHPKIQLELIPDDHIADLMNERIDIAIRAAEPDPNSNLVARYLTKWQLCICASPTYLAEKQINNVSDLLSLDWIKYNETVFRNTLSSLGLEGISPKNSLICSSITASKSLAISGFGLTIQLSGEIELSLASKELVIVLPNIELPYYNLYAVTAHRTQSAKIQAILQLLKQSFTEINP</sequence>
<dbReference type="Pfam" id="PF03466">
    <property type="entry name" value="LysR_substrate"/>
    <property type="match status" value="1"/>
</dbReference>
<dbReference type="SUPFAM" id="SSF46785">
    <property type="entry name" value="Winged helix' DNA-binding domain"/>
    <property type="match status" value="1"/>
</dbReference>
<dbReference type="InterPro" id="IPR005119">
    <property type="entry name" value="LysR_subst-bd"/>
</dbReference>
<feature type="domain" description="HTH lysR-type" evidence="5">
    <location>
        <begin position="1"/>
        <end position="59"/>
    </location>
</feature>
<protein>
    <submittedName>
        <fullName evidence="6">LysR family transcriptional regulator</fullName>
    </submittedName>
</protein>
<dbReference type="GO" id="GO:0043565">
    <property type="term" value="F:sequence-specific DNA binding"/>
    <property type="evidence" value="ECO:0007669"/>
    <property type="project" value="TreeGrafter"/>
</dbReference>
<accession>A0A380TYG4</accession>
<dbReference type="Pfam" id="PF00126">
    <property type="entry name" value="HTH_1"/>
    <property type="match status" value="1"/>
</dbReference>
<evidence type="ECO:0000256" key="1">
    <source>
        <dbReference type="ARBA" id="ARBA00009437"/>
    </source>
</evidence>
<dbReference type="FunFam" id="1.10.10.10:FF:000001">
    <property type="entry name" value="LysR family transcriptional regulator"/>
    <property type="match status" value="1"/>
</dbReference>
<dbReference type="InterPro" id="IPR058163">
    <property type="entry name" value="LysR-type_TF_proteobact-type"/>
</dbReference>
<dbReference type="InterPro" id="IPR000847">
    <property type="entry name" value="LysR_HTH_N"/>
</dbReference>
<dbReference type="PROSITE" id="PS50931">
    <property type="entry name" value="HTH_LYSR"/>
    <property type="match status" value="1"/>
</dbReference>
<organism evidence="6 7">
    <name type="scientific">Actinobacillus lignieresii</name>
    <dbReference type="NCBI Taxonomy" id="720"/>
    <lineage>
        <taxon>Bacteria</taxon>
        <taxon>Pseudomonadati</taxon>
        <taxon>Pseudomonadota</taxon>
        <taxon>Gammaproteobacteria</taxon>
        <taxon>Pasteurellales</taxon>
        <taxon>Pasteurellaceae</taxon>
        <taxon>Actinobacillus</taxon>
    </lineage>
</organism>
<dbReference type="SUPFAM" id="SSF53850">
    <property type="entry name" value="Periplasmic binding protein-like II"/>
    <property type="match status" value="1"/>
</dbReference>
<keyword evidence="4" id="KW-0804">Transcription</keyword>
<keyword evidence="2" id="KW-0805">Transcription regulation</keyword>
<dbReference type="PANTHER" id="PTHR30537:SF30">
    <property type="entry name" value="TRANSCRIPTIONAL REGULATOR-RELATED"/>
    <property type="match status" value="1"/>
</dbReference>
<reference evidence="6 7" key="1">
    <citation type="submission" date="2018-06" db="EMBL/GenBank/DDBJ databases">
        <authorList>
            <consortium name="Pathogen Informatics"/>
            <person name="Doyle S."/>
        </authorList>
    </citation>
    <scope>NUCLEOTIDE SEQUENCE [LARGE SCALE GENOMIC DNA]</scope>
    <source>
        <strain evidence="6 7">NCTC4191</strain>
    </source>
</reference>
<evidence type="ECO:0000313" key="7">
    <source>
        <dbReference type="Proteomes" id="UP000254253"/>
    </source>
</evidence>
<evidence type="ECO:0000256" key="3">
    <source>
        <dbReference type="ARBA" id="ARBA00023125"/>
    </source>
</evidence>
<evidence type="ECO:0000313" key="6">
    <source>
        <dbReference type="EMBL" id="SUT93704.1"/>
    </source>
</evidence>
<dbReference type="AlphaFoldDB" id="A0A380TYG4"/>
<evidence type="ECO:0000256" key="4">
    <source>
        <dbReference type="ARBA" id="ARBA00023163"/>
    </source>
</evidence>
<keyword evidence="3" id="KW-0238">DNA-binding</keyword>
<dbReference type="PANTHER" id="PTHR30537">
    <property type="entry name" value="HTH-TYPE TRANSCRIPTIONAL REGULATOR"/>
    <property type="match status" value="1"/>
</dbReference>
<comment type="similarity">
    <text evidence="1">Belongs to the LysR transcriptional regulatory family.</text>
</comment>